<accession>A0AAD7SV43</accession>
<dbReference type="AlphaFoldDB" id="A0AAD7SV43"/>
<evidence type="ECO:0000256" key="1">
    <source>
        <dbReference type="SAM" id="MobiDB-lite"/>
    </source>
</evidence>
<proteinExistence type="predicted"/>
<sequence length="111" mass="12048">MTCDQNKALLWSPAVTLVHRLLSDLHSRLLKMPIGHLTAPVKPAVTPEPAPREEEPEDRQGGGRSARCGRQPSMGAQWKAEDVSPLEPLADDGKQISFGTMPTDVRLANGN</sequence>
<feature type="compositionally biased region" description="Basic and acidic residues" evidence="1">
    <location>
        <begin position="50"/>
        <end position="61"/>
    </location>
</feature>
<feature type="region of interest" description="Disordered" evidence="1">
    <location>
        <begin position="36"/>
        <end position="111"/>
    </location>
</feature>
<dbReference type="Proteomes" id="UP001221898">
    <property type="component" value="Unassembled WGS sequence"/>
</dbReference>
<protein>
    <submittedName>
        <fullName evidence="2">Uncharacterized protein</fullName>
    </submittedName>
</protein>
<evidence type="ECO:0000313" key="3">
    <source>
        <dbReference type="Proteomes" id="UP001221898"/>
    </source>
</evidence>
<reference evidence="2" key="1">
    <citation type="journal article" date="2023" name="Science">
        <title>Genome structures resolve the early diversification of teleost fishes.</title>
        <authorList>
            <person name="Parey E."/>
            <person name="Louis A."/>
            <person name="Montfort J."/>
            <person name="Bouchez O."/>
            <person name="Roques C."/>
            <person name="Iampietro C."/>
            <person name="Lluch J."/>
            <person name="Castinel A."/>
            <person name="Donnadieu C."/>
            <person name="Desvignes T."/>
            <person name="Floi Bucao C."/>
            <person name="Jouanno E."/>
            <person name="Wen M."/>
            <person name="Mejri S."/>
            <person name="Dirks R."/>
            <person name="Jansen H."/>
            <person name="Henkel C."/>
            <person name="Chen W.J."/>
            <person name="Zahm M."/>
            <person name="Cabau C."/>
            <person name="Klopp C."/>
            <person name="Thompson A.W."/>
            <person name="Robinson-Rechavi M."/>
            <person name="Braasch I."/>
            <person name="Lecointre G."/>
            <person name="Bobe J."/>
            <person name="Postlethwait J.H."/>
            <person name="Berthelot C."/>
            <person name="Roest Crollius H."/>
            <person name="Guiguen Y."/>
        </authorList>
    </citation>
    <scope>NUCLEOTIDE SEQUENCE</scope>
    <source>
        <strain evidence="2">NC1722</strain>
    </source>
</reference>
<name>A0AAD7SV43_9TELE</name>
<comment type="caution">
    <text evidence="2">The sequence shown here is derived from an EMBL/GenBank/DDBJ whole genome shotgun (WGS) entry which is preliminary data.</text>
</comment>
<dbReference type="EMBL" id="JAINUG010000031">
    <property type="protein sequence ID" value="KAJ8409369.1"/>
    <property type="molecule type" value="Genomic_DNA"/>
</dbReference>
<gene>
    <name evidence="2" type="ORF">AAFF_G00235670</name>
</gene>
<evidence type="ECO:0000313" key="2">
    <source>
        <dbReference type="EMBL" id="KAJ8409369.1"/>
    </source>
</evidence>
<keyword evidence="3" id="KW-1185">Reference proteome</keyword>
<organism evidence="2 3">
    <name type="scientific">Aldrovandia affinis</name>
    <dbReference type="NCBI Taxonomy" id="143900"/>
    <lineage>
        <taxon>Eukaryota</taxon>
        <taxon>Metazoa</taxon>
        <taxon>Chordata</taxon>
        <taxon>Craniata</taxon>
        <taxon>Vertebrata</taxon>
        <taxon>Euteleostomi</taxon>
        <taxon>Actinopterygii</taxon>
        <taxon>Neopterygii</taxon>
        <taxon>Teleostei</taxon>
        <taxon>Notacanthiformes</taxon>
        <taxon>Halosauridae</taxon>
        <taxon>Aldrovandia</taxon>
    </lineage>
</organism>